<dbReference type="KEGG" id="sawl:NGM29_07285"/>
<dbReference type="Proteomes" id="UP001056855">
    <property type="component" value="Chromosome"/>
</dbReference>
<dbReference type="InterPro" id="IPR007263">
    <property type="entry name" value="DCC1-like"/>
</dbReference>
<organism evidence="1 2">
    <name type="scientific">Natronosalvus rutilus</name>
    <dbReference type="NCBI Taxonomy" id="2953753"/>
    <lineage>
        <taxon>Archaea</taxon>
        <taxon>Methanobacteriati</taxon>
        <taxon>Methanobacteriota</taxon>
        <taxon>Stenosarchaea group</taxon>
        <taxon>Halobacteria</taxon>
        <taxon>Halobacteriales</taxon>
        <taxon>Natrialbaceae</taxon>
        <taxon>Natronosalvus</taxon>
    </lineage>
</organism>
<dbReference type="InterPro" id="IPR052927">
    <property type="entry name" value="DCC_oxidoreductase"/>
</dbReference>
<sequence length="144" mass="16299">MSANLEVPADAPILLFDGVCNLCNGFVQFVVPRDTEEQFYFASLQSDVGKALCAEYGLPTDELESVVLIEGDESYVKSGAIIRTARHLGGIYALLSPFRFVPRPVRDWAYDFVANRRYRWFGKKEQCMMPTGDVQSRFLERTDS</sequence>
<accession>A0A9E7SWH1</accession>
<proteinExistence type="predicted"/>
<dbReference type="AlphaFoldDB" id="A0A9E7SWH1"/>
<dbReference type="GO" id="GO:0015035">
    <property type="term" value="F:protein-disulfide reductase activity"/>
    <property type="evidence" value="ECO:0007669"/>
    <property type="project" value="InterPro"/>
</dbReference>
<dbReference type="RefSeq" id="WP_254159795.1">
    <property type="nucleotide sequence ID" value="NZ_CP100355.1"/>
</dbReference>
<dbReference type="PANTHER" id="PTHR33639">
    <property type="entry name" value="THIOL-DISULFIDE OXIDOREDUCTASE DCC"/>
    <property type="match status" value="1"/>
</dbReference>
<reference evidence="1" key="1">
    <citation type="submission" date="2022-06" db="EMBL/GenBank/DDBJ databases">
        <title>Diverse halophilic archaea isolated from saline environments.</title>
        <authorList>
            <person name="Cui H.-L."/>
        </authorList>
    </citation>
    <scope>NUCLEOTIDE SEQUENCE</scope>
    <source>
        <strain evidence="1">WLHS1</strain>
    </source>
</reference>
<gene>
    <name evidence="1" type="ORF">NGM29_07285</name>
</gene>
<dbReference type="PANTHER" id="PTHR33639:SF2">
    <property type="entry name" value="DUF393 DOMAIN-CONTAINING PROTEIN"/>
    <property type="match status" value="1"/>
</dbReference>
<keyword evidence="2" id="KW-1185">Reference proteome</keyword>
<name>A0A9E7SWH1_9EURY</name>
<evidence type="ECO:0000313" key="2">
    <source>
        <dbReference type="Proteomes" id="UP001056855"/>
    </source>
</evidence>
<dbReference type="GeneID" id="73289837"/>
<dbReference type="EMBL" id="CP100355">
    <property type="protein sequence ID" value="UTF55047.1"/>
    <property type="molecule type" value="Genomic_DNA"/>
</dbReference>
<evidence type="ECO:0000313" key="1">
    <source>
        <dbReference type="EMBL" id="UTF55047.1"/>
    </source>
</evidence>
<protein>
    <submittedName>
        <fullName evidence="1">DCC1-like thiol-disulfide oxidoreductase family protein</fullName>
    </submittedName>
</protein>
<dbReference type="Pfam" id="PF04134">
    <property type="entry name" value="DCC1-like"/>
    <property type="match status" value="1"/>
</dbReference>